<dbReference type="InterPro" id="IPR036388">
    <property type="entry name" value="WH-like_DNA-bd_sf"/>
</dbReference>
<dbReference type="SMART" id="SM00345">
    <property type="entry name" value="HTH_GNTR"/>
    <property type="match status" value="1"/>
</dbReference>
<evidence type="ECO:0000256" key="1">
    <source>
        <dbReference type="ARBA" id="ARBA00023015"/>
    </source>
</evidence>
<dbReference type="Gene3D" id="1.10.10.10">
    <property type="entry name" value="Winged helix-like DNA-binding domain superfamily/Winged helix DNA-binding domain"/>
    <property type="match status" value="1"/>
</dbReference>
<evidence type="ECO:0000256" key="2">
    <source>
        <dbReference type="ARBA" id="ARBA00023125"/>
    </source>
</evidence>
<dbReference type="InterPro" id="IPR036390">
    <property type="entry name" value="WH_DNA-bd_sf"/>
</dbReference>
<dbReference type="AlphaFoldDB" id="C1B3G6"/>
<sequence length="231" mass="25250">MVMSKRAEPTLLTDQVYSMIHESIMNGDLPAGARLRVRDLAEQVGTSVMPVREAIRRLEEAGLAERVPHRGAVVKGLTLAELVHVYDVRRLLEVEAARLGAQRISAEDCDRMQAEFALMRTAVDEGRVVAVLDHDEALLSILYEAAVNPVLLQTIRNLWNHCRAYKIVGAQGSLDSGGDDPLWRFQERLVAAARDRSGESAAAVNEESLLDATDRIKALLATEQAASADAG</sequence>
<evidence type="ECO:0000313" key="6">
    <source>
        <dbReference type="Proteomes" id="UP000002212"/>
    </source>
</evidence>
<dbReference type="PRINTS" id="PR00033">
    <property type="entry name" value="HTHASNC"/>
</dbReference>
<dbReference type="SMART" id="SM00895">
    <property type="entry name" value="FCD"/>
    <property type="match status" value="1"/>
</dbReference>
<keyword evidence="1" id="KW-0805">Transcription regulation</keyword>
<organism evidence="5 6">
    <name type="scientific">Rhodococcus opacus (strain B4)</name>
    <dbReference type="NCBI Taxonomy" id="632772"/>
    <lineage>
        <taxon>Bacteria</taxon>
        <taxon>Bacillati</taxon>
        <taxon>Actinomycetota</taxon>
        <taxon>Actinomycetes</taxon>
        <taxon>Mycobacteriales</taxon>
        <taxon>Nocardiaceae</taxon>
        <taxon>Rhodococcus</taxon>
    </lineage>
</organism>
<gene>
    <name evidence="5" type="ordered locus">ROP_24170</name>
</gene>
<proteinExistence type="predicted"/>
<dbReference type="InterPro" id="IPR011711">
    <property type="entry name" value="GntR_C"/>
</dbReference>
<dbReference type="PANTHER" id="PTHR43537">
    <property type="entry name" value="TRANSCRIPTIONAL REGULATOR, GNTR FAMILY"/>
    <property type="match status" value="1"/>
</dbReference>
<dbReference type="HOGENOM" id="CLU_017584_5_4_11"/>
<reference evidence="5 6" key="1">
    <citation type="submission" date="2009-03" db="EMBL/GenBank/DDBJ databases">
        <title>Comparison of the complete genome sequences of Rhodococcus erythropolis PR4 and Rhodococcus opacus B4.</title>
        <authorList>
            <person name="Takarada H."/>
            <person name="Sekine M."/>
            <person name="Hosoyama A."/>
            <person name="Yamada R."/>
            <person name="Fujisawa T."/>
            <person name="Omata S."/>
            <person name="Shimizu A."/>
            <person name="Tsukatani N."/>
            <person name="Tanikawa S."/>
            <person name="Fujita N."/>
            <person name="Harayama S."/>
        </authorList>
    </citation>
    <scope>NUCLEOTIDE SEQUENCE [LARGE SCALE GENOMIC DNA]</scope>
    <source>
        <strain evidence="5 6">B4</strain>
    </source>
</reference>
<dbReference type="GO" id="GO:0043565">
    <property type="term" value="F:sequence-specific DNA binding"/>
    <property type="evidence" value="ECO:0007669"/>
    <property type="project" value="InterPro"/>
</dbReference>
<feature type="domain" description="HTH gntR-type" evidence="4">
    <location>
        <begin position="10"/>
        <end position="77"/>
    </location>
</feature>
<keyword evidence="2" id="KW-0238">DNA-binding</keyword>
<dbReference type="PATRIC" id="fig|632772.20.peg.2527"/>
<evidence type="ECO:0000256" key="3">
    <source>
        <dbReference type="ARBA" id="ARBA00023163"/>
    </source>
</evidence>
<dbReference type="Gene3D" id="1.20.120.530">
    <property type="entry name" value="GntR ligand-binding domain-like"/>
    <property type="match status" value="1"/>
</dbReference>
<evidence type="ECO:0000259" key="4">
    <source>
        <dbReference type="PROSITE" id="PS50949"/>
    </source>
</evidence>
<protein>
    <submittedName>
        <fullName evidence="5">Putative GntR family transcriptional regulator</fullName>
    </submittedName>
</protein>
<dbReference type="Pfam" id="PF00392">
    <property type="entry name" value="GntR"/>
    <property type="match status" value="1"/>
</dbReference>
<name>C1B3G6_RHOOB</name>
<evidence type="ECO:0000313" key="5">
    <source>
        <dbReference type="EMBL" id="BAH50664.1"/>
    </source>
</evidence>
<dbReference type="EMBL" id="AP011115">
    <property type="protein sequence ID" value="BAH50664.1"/>
    <property type="molecule type" value="Genomic_DNA"/>
</dbReference>
<dbReference type="STRING" id="632772.ROP_24170"/>
<dbReference type="GO" id="GO:0003700">
    <property type="term" value="F:DNA-binding transcription factor activity"/>
    <property type="evidence" value="ECO:0007669"/>
    <property type="project" value="InterPro"/>
</dbReference>
<dbReference type="PANTHER" id="PTHR43537:SF5">
    <property type="entry name" value="UXU OPERON TRANSCRIPTIONAL REGULATOR"/>
    <property type="match status" value="1"/>
</dbReference>
<dbReference type="Pfam" id="PF07729">
    <property type="entry name" value="FCD"/>
    <property type="match status" value="1"/>
</dbReference>
<keyword evidence="3" id="KW-0804">Transcription</keyword>
<dbReference type="PROSITE" id="PS50949">
    <property type="entry name" value="HTH_GNTR"/>
    <property type="match status" value="1"/>
</dbReference>
<dbReference type="InterPro" id="IPR000524">
    <property type="entry name" value="Tscrpt_reg_HTH_GntR"/>
</dbReference>
<dbReference type="SUPFAM" id="SSF46785">
    <property type="entry name" value="Winged helix' DNA-binding domain"/>
    <property type="match status" value="1"/>
</dbReference>
<dbReference type="Proteomes" id="UP000002212">
    <property type="component" value="Chromosome"/>
</dbReference>
<dbReference type="SUPFAM" id="SSF48008">
    <property type="entry name" value="GntR ligand-binding domain-like"/>
    <property type="match status" value="1"/>
</dbReference>
<accession>C1B3G6</accession>
<dbReference type="CDD" id="cd07377">
    <property type="entry name" value="WHTH_GntR"/>
    <property type="match status" value="1"/>
</dbReference>
<dbReference type="KEGG" id="rop:ROP_24170"/>
<dbReference type="InterPro" id="IPR008920">
    <property type="entry name" value="TF_FadR/GntR_C"/>
</dbReference>
<dbReference type="InterPro" id="IPR000485">
    <property type="entry name" value="AsnC-type_HTH_dom"/>
</dbReference>